<dbReference type="OrthoDB" id="192608at2759"/>
<dbReference type="GO" id="GO:0006897">
    <property type="term" value="P:endocytosis"/>
    <property type="evidence" value="ECO:0007669"/>
    <property type="project" value="TreeGrafter"/>
</dbReference>
<dbReference type="GO" id="GO:0005794">
    <property type="term" value="C:Golgi apparatus"/>
    <property type="evidence" value="ECO:0007669"/>
    <property type="project" value="TreeGrafter"/>
</dbReference>
<dbReference type="GO" id="GO:0005829">
    <property type="term" value="C:cytosol"/>
    <property type="evidence" value="ECO:0007669"/>
    <property type="project" value="GOC"/>
</dbReference>
<dbReference type="SUPFAM" id="SSF48371">
    <property type="entry name" value="ARM repeat"/>
    <property type="match status" value="1"/>
</dbReference>
<dbReference type="GeneID" id="117535422"/>
<dbReference type="KEGG" id="gacu:117535422"/>
<dbReference type="InParanoid" id="A0A6P8SYF7"/>
<dbReference type="GO" id="GO:0042147">
    <property type="term" value="P:retrograde transport, endosome to Golgi"/>
    <property type="evidence" value="ECO:0007669"/>
    <property type="project" value="TreeGrafter"/>
</dbReference>
<evidence type="ECO:0000313" key="2">
    <source>
        <dbReference type="RefSeq" id="XP_034055761.1"/>
    </source>
</evidence>
<name>A0A6P8SYF7_GYMAC</name>
<dbReference type="GO" id="GO:0030139">
    <property type="term" value="C:endocytic vesicle"/>
    <property type="evidence" value="ECO:0007669"/>
    <property type="project" value="TreeGrafter"/>
</dbReference>
<dbReference type="GO" id="GO:0016020">
    <property type="term" value="C:membrane"/>
    <property type="evidence" value="ECO:0007669"/>
    <property type="project" value="TreeGrafter"/>
</dbReference>
<evidence type="ECO:0000313" key="1">
    <source>
        <dbReference type="Proteomes" id="UP000515161"/>
    </source>
</evidence>
<dbReference type="PANTHER" id="PTHR21663">
    <property type="entry name" value="HYPOTHETICAL HEAT DOMAIN-CONTAINING"/>
    <property type="match status" value="1"/>
</dbReference>
<feature type="non-terminal residue" evidence="2">
    <location>
        <position position="200"/>
    </location>
</feature>
<dbReference type="InterPro" id="IPR011989">
    <property type="entry name" value="ARM-like"/>
</dbReference>
<gene>
    <name evidence="2" type="primary">LOC117535422</name>
</gene>
<dbReference type="InterPro" id="IPR040108">
    <property type="entry name" value="Laa1/Sip1/HEATR5"/>
</dbReference>
<dbReference type="Gene3D" id="1.25.10.10">
    <property type="entry name" value="Leucine-rich Repeat Variant"/>
    <property type="match status" value="1"/>
</dbReference>
<proteinExistence type="predicted"/>
<dbReference type="InterPro" id="IPR016024">
    <property type="entry name" value="ARM-type_fold"/>
</dbReference>
<sequence length="200" mass="22397">MMERAHSLLLNEEAFSQLAEHQRAEFIFEWLNHLKKLLPATDRTDLKHNQRRLLDQLSGVLIGSPGPPTRWLLAHCLALLYRLGDPISACLFVDRCNDIIRSRDDSPSGLPTRLAAIACLGALFEQLGRMLIGTFKETLTNLLKAMKNAESQGRYEIMLSLEKILQGLGVSAVPCHRDVYKAARTCLTDRSMAVRCVAAK</sequence>
<accession>A0A6P8SYF7</accession>
<dbReference type="GO" id="GO:0008104">
    <property type="term" value="P:intracellular protein localization"/>
    <property type="evidence" value="ECO:0007669"/>
    <property type="project" value="TreeGrafter"/>
</dbReference>
<dbReference type="RefSeq" id="XP_034055761.1">
    <property type="nucleotide sequence ID" value="XM_034199870.1"/>
</dbReference>
<organism evidence="1 2">
    <name type="scientific">Gymnodraco acuticeps</name>
    <name type="common">Antarctic dragonfish</name>
    <dbReference type="NCBI Taxonomy" id="8218"/>
    <lineage>
        <taxon>Eukaryota</taxon>
        <taxon>Metazoa</taxon>
        <taxon>Chordata</taxon>
        <taxon>Craniata</taxon>
        <taxon>Vertebrata</taxon>
        <taxon>Euteleostomi</taxon>
        <taxon>Actinopterygii</taxon>
        <taxon>Neopterygii</taxon>
        <taxon>Teleostei</taxon>
        <taxon>Neoteleostei</taxon>
        <taxon>Acanthomorphata</taxon>
        <taxon>Eupercaria</taxon>
        <taxon>Perciformes</taxon>
        <taxon>Notothenioidei</taxon>
        <taxon>Bathydraconidae</taxon>
        <taxon>Gymnodraco</taxon>
    </lineage>
</organism>
<dbReference type="Proteomes" id="UP000515161">
    <property type="component" value="Unplaced"/>
</dbReference>
<protein>
    <submittedName>
        <fullName evidence="2">HEAT repeat-containing protein 5A-like</fullName>
    </submittedName>
</protein>
<reference evidence="2" key="1">
    <citation type="submission" date="2025-08" db="UniProtKB">
        <authorList>
            <consortium name="RefSeq"/>
        </authorList>
    </citation>
    <scope>IDENTIFICATION</scope>
</reference>
<keyword evidence="1" id="KW-1185">Reference proteome</keyword>
<dbReference type="PANTHER" id="PTHR21663:SF1">
    <property type="entry name" value="HEAT REPEAT-CONTAINING PROTEIN 5A"/>
    <property type="match status" value="1"/>
</dbReference>
<dbReference type="AlphaFoldDB" id="A0A6P8SYF7"/>